<feature type="signal peptide" evidence="2">
    <location>
        <begin position="1"/>
        <end position="19"/>
    </location>
</feature>
<evidence type="ECO:0000313" key="3">
    <source>
        <dbReference type="EMBL" id="JAR89159.1"/>
    </source>
</evidence>
<evidence type="ECO:0000256" key="1">
    <source>
        <dbReference type="SAM" id="MobiDB-lite"/>
    </source>
</evidence>
<proteinExistence type="predicted"/>
<dbReference type="Gene3D" id="1.10.132.110">
    <property type="entry name" value="Serum amyloid A protein"/>
    <property type="match status" value="1"/>
</dbReference>
<dbReference type="Pfam" id="PF00277">
    <property type="entry name" value="SAA"/>
    <property type="match status" value="1"/>
</dbReference>
<organism evidence="3">
    <name type="scientific">Ixodes ricinus</name>
    <name type="common">Common tick</name>
    <name type="synonym">Acarus ricinus</name>
    <dbReference type="NCBI Taxonomy" id="34613"/>
    <lineage>
        <taxon>Eukaryota</taxon>
        <taxon>Metazoa</taxon>
        <taxon>Ecdysozoa</taxon>
        <taxon>Arthropoda</taxon>
        <taxon>Chelicerata</taxon>
        <taxon>Arachnida</taxon>
        <taxon>Acari</taxon>
        <taxon>Parasitiformes</taxon>
        <taxon>Ixodida</taxon>
        <taxon>Ixodoidea</taxon>
        <taxon>Ixodidae</taxon>
        <taxon>Ixodinae</taxon>
        <taxon>Ixodes</taxon>
    </lineage>
</organism>
<feature type="chain" id="PRO_5007542316" evidence="2">
    <location>
        <begin position="20"/>
        <end position="188"/>
    </location>
</feature>
<reference evidence="3" key="1">
    <citation type="journal article" date="2018" name="PLoS Negl. Trop. Dis.">
        <title>Sialome diversity of ticks revealed by RNAseq of single tick salivary glands.</title>
        <authorList>
            <person name="Perner J."/>
            <person name="Kropackova S."/>
            <person name="Kopacek P."/>
            <person name="Ribeiro J.M."/>
        </authorList>
    </citation>
    <scope>NUCLEOTIDE SEQUENCE</scope>
    <source>
        <strain evidence="3">Siblings of single egg batch collected in Ceske Budejovice</strain>
        <tissue evidence="3">Salivary glands</tissue>
    </source>
</reference>
<protein>
    <submittedName>
        <fullName evidence="3">Putative serum amyloid a protein</fullName>
    </submittedName>
</protein>
<sequence length="188" mass="21247">MRLPLWHVALSLLIIPVTARTKINWMTFMRCVDNNYSMIFSIDAMCVVLMMYAQYRIMQKANCPNCERFFHCRANYVPSKWCRSTPKALQVIKTVSSCQDLAKDLNLREKREDEEARKAGRAKMDCAALYLSRAGCPYDPTTGRCLRASPQSRINDSSKDLPKDTARPRVPATRSLVPGGPAKAVGPE</sequence>
<dbReference type="AlphaFoldDB" id="A0A147BEG1"/>
<dbReference type="InterPro" id="IPR000096">
    <property type="entry name" value="Serum_amyloid_A"/>
</dbReference>
<dbReference type="GO" id="GO:0005576">
    <property type="term" value="C:extracellular region"/>
    <property type="evidence" value="ECO:0007669"/>
    <property type="project" value="InterPro"/>
</dbReference>
<accession>A0A147BEG1</accession>
<keyword evidence="2" id="KW-0732">Signal</keyword>
<name>A0A147BEG1_IXORI</name>
<evidence type="ECO:0000256" key="2">
    <source>
        <dbReference type="SAM" id="SignalP"/>
    </source>
</evidence>
<feature type="compositionally biased region" description="Basic and acidic residues" evidence="1">
    <location>
        <begin position="156"/>
        <end position="167"/>
    </location>
</feature>
<dbReference type="EMBL" id="GEGO01006245">
    <property type="protein sequence ID" value="JAR89159.1"/>
    <property type="molecule type" value="Transcribed_RNA"/>
</dbReference>
<feature type="region of interest" description="Disordered" evidence="1">
    <location>
        <begin position="147"/>
        <end position="188"/>
    </location>
</feature>